<dbReference type="InterPro" id="IPR032639">
    <property type="entry name" value="Tex_YqgF"/>
</dbReference>
<dbReference type="OrthoDB" id="9804714at2"/>
<dbReference type="Pfam" id="PF17674">
    <property type="entry name" value="HHH_9"/>
    <property type="match status" value="1"/>
</dbReference>
<reference evidence="2 3" key="1">
    <citation type="submission" date="2018-08" db="EMBL/GenBank/DDBJ databases">
        <title>A genome reference for cultivated species of the human gut microbiota.</title>
        <authorList>
            <person name="Zou Y."/>
            <person name="Xue W."/>
            <person name="Luo G."/>
        </authorList>
    </citation>
    <scope>NUCLEOTIDE SEQUENCE [LARGE SCALE GENOMIC DNA]</scope>
    <source>
        <strain evidence="2 3">AF35-6BH</strain>
    </source>
</reference>
<dbReference type="InterPro" id="IPR006641">
    <property type="entry name" value="YqgF/RNaseH-like_dom"/>
</dbReference>
<protein>
    <submittedName>
        <fullName evidence="2">RNA-binding transcriptional accessory protein</fullName>
    </submittedName>
</protein>
<dbReference type="Gene3D" id="1.10.10.650">
    <property type="entry name" value="RuvA domain 2-like"/>
    <property type="match status" value="1"/>
</dbReference>
<dbReference type="Gene3D" id="2.40.50.140">
    <property type="entry name" value="Nucleic acid-binding proteins"/>
    <property type="match status" value="1"/>
</dbReference>
<dbReference type="Pfam" id="PF09371">
    <property type="entry name" value="Tex_N"/>
    <property type="match status" value="1"/>
</dbReference>
<dbReference type="SMART" id="SM00316">
    <property type="entry name" value="S1"/>
    <property type="match status" value="1"/>
</dbReference>
<dbReference type="InterPro" id="IPR037027">
    <property type="entry name" value="YqgF/RNaseH-like_dom_sf"/>
</dbReference>
<dbReference type="AlphaFoldDB" id="A0A415P2Z5"/>
<dbReference type="GO" id="GO:0003735">
    <property type="term" value="F:structural constituent of ribosome"/>
    <property type="evidence" value="ECO:0007669"/>
    <property type="project" value="TreeGrafter"/>
</dbReference>
<dbReference type="SUPFAM" id="SSF50249">
    <property type="entry name" value="Nucleic acid-binding proteins"/>
    <property type="match status" value="1"/>
</dbReference>
<dbReference type="PANTHER" id="PTHR10724:SF10">
    <property type="entry name" value="S1 RNA-BINDING DOMAIN-CONTAINING PROTEIN 1"/>
    <property type="match status" value="1"/>
</dbReference>
<keyword evidence="3" id="KW-1185">Reference proteome</keyword>
<proteinExistence type="predicted"/>
<dbReference type="GO" id="GO:0003729">
    <property type="term" value="F:mRNA binding"/>
    <property type="evidence" value="ECO:0007669"/>
    <property type="project" value="TreeGrafter"/>
</dbReference>
<dbReference type="InterPro" id="IPR023319">
    <property type="entry name" value="Tex-like_HTH_dom_sf"/>
</dbReference>
<dbReference type="GO" id="GO:0006139">
    <property type="term" value="P:nucleobase-containing compound metabolic process"/>
    <property type="evidence" value="ECO:0007669"/>
    <property type="project" value="InterPro"/>
</dbReference>
<dbReference type="InterPro" id="IPR018974">
    <property type="entry name" value="Tex-like_N"/>
</dbReference>
<dbReference type="FunFam" id="1.10.10.650:FF:000001">
    <property type="entry name" value="S1 RNA-binding domain 1"/>
    <property type="match status" value="1"/>
</dbReference>
<dbReference type="InterPro" id="IPR012340">
    <property type="entry name" value="NA-bd_OB-fold"/>
</dbReference>
<dbReference type="GO" id="GO:0005737">
    <property type="term" value="C:cytoplasm"/>
    <property type="evidence" value="ECO:0007669"/>
    <property type="project" value="UniProtKB-ARBA"/>
</dbReference>
<dbReference type="Pfam" id="PF22706">
    <property type="entry name" value="Tex_central_region"/>
    <property type="match status" value="1"/>
</dbReference>
<dbReference type="EMBL" id="QRPK01000073">
    <property type="protein sequence ID" value="RHM07016.1"/>
    <property type="molecule type" value="Genomic_DNA"/>
</dbReference>
<dbReference type="SUPFAM" id="SSF47781">
    <property type="entry name" value="RuvA domain 2-like"/>
    <property type="match status" value="2"/>
</dbReference>
<dbReference type="FunFam" id="2.40.50.140:FF:000051">
    <property type="entry name" value="RNA-binding transcriptional accessory protein"/>
    <property type="match status" value="1"/>
</dbReference>
<dbReference type="SMART" id="SM00732">
    <property type="entry name" value="YqgFc"/>
    <property type="match status" value="1"/>
</dbReference>
<dbReference type="GO" id="GO:0006412">
    <property type="term" value="P:translation"/>
    <property type="evidence" value="ECO:0007669"/>
    <property type="project" value="TreeGrafter"/>
</dbReference>
<dbReference type="InterPro" id="IPR012337">
    <property type="entry name" value="RNaseH-like_sf"/>
</dbReference>
<dbReference type="InterPro" id="IPR010994">
    <property type="entry name" value="RuvA_2-like"/>
</dbReference>
<comment type="caution">
    <text evidence="2">The sequence shown here is derived from an EMBL/GenBank/DDBJ whole genome shotgun (WGS) entry which is preliminary data.</text>
</comment>
<sequence>MEHIIAPIASRLHIQEEQIIKTLQLLKEGNTVPFIARYRKEVTKGLDEEQIRTINEEYQYQVNLEKRKEDVLRLIEQQGKLNEELQKKVMACEKLSQVEDIYRPYQQKRKTRATDAIAKGLKPLAVWLLKQEINGKPEQEAKQYITQDVPSVEAALQGAKDIIAEMVSDDAAIRERVRNSMQRYGKIVTKEKKKHNDDKKIYRMYYDYSERISTLASHRIMAIDRGEKEKVVSVSIDFDKEYMGNWVVQRFTRKRQGAASDLVKEAVEDGLKRLVYPSVEREIRSVLSEKAQEQSIGVFSMNLERLLLQPPLKDKTVLGFDPAFRTGCKLAVIDKNGKLLTISIVYPTPPNARIEQAEQTICELCTKYSVDIIAIGNGTASRESEAFIANLIRKKQLAVAYTIVSEAGASVYSASKLAREEFPNLQVEQRSAISIARRVIDPLAELIKIDPQSIGVGQYQHDLPTARLKERLDFVVQKAVNRVGVNVNTASAELLSNISGLSSSAAKEIVKYRDEHGEIHNRKELKKIPKIGAKSFEQAAGFLRVEKSEECFDRTAIHPESYPLAEAVLKELQLDKRLMGSEEAKKAIAAVDVQEMCEKLACDAYTLQDILDAVAAPMRDYRERYDGPVLRSDVLELEDVHVGDCFEGVVRNVVDFGAFVDIGLHEDGLVHISKMSEGRISHPSELVSVGDIVKTWVCNIDEEKQKVQLSLLPL</sequence>
<evidence type="ECO:0000259" key="1">
    <source>
        <dbReference type="PROSITE" id="PS50126"/>
    </source>
</evidence>
<evidence type="ECO:0000313" key="2">
    <source>
        <dbReference type="EMBL" id="RHM07016.1"/>
    </source>
</evidence>
<dbReference type="Gene3D" id="1.10.3500.10">
    <property type="entry name" value="Tex N-terminal region-like"/>
    <property type="match status" value="1"/>
</dbReference>
<dbReference type="InterPro" id="IPR023323">
    <property type="entry name" value="Tex-like_dom_sf"/>
</dbReference>
<dbReference type="FunFam" id="3.30.420.140:FF:000001">
    <property type="entry name" value="RNA-binding transcriptional accessory protein"/>
    <property type="match status" value="1"/>
</dbReference>
<organism evidence="2 3">
    <name type="scientific">Amedibacillus dolichus</name>
    <dbReference type="NCBI Taxonomy" id="31971"/>
    <lineage>
        <taxon>Bacteria</taxon>
        <taxon>Bacillati</taxon>
        <taxon>Bacillota</taxon>
        <taxon>Erysipelotrichia</taxon>
        <taxon>Erysipelotrichales</taxon>
        <taxon>Erysipelotrichaceae</taxon>
        <taxon>Amedibacillus</taxon>
    </lineage>
</organism>
<dbReference type="SUPFAM" id="SSF158832">
    <property type="entry name" value="Tex N-terminal region-like"/>
    <property type="match status" value="1"/>
</dbReference>
<gene>
    <name evidence="2" type="ORF">DWZ83_09405</name>
</gene>
<dbReference type="InterPro" id="IPR050437">
    <property type="entry name" value="Ribos_protein_bS1-like"/>
</dbReference>
<dbReference type="InterPro" id="IPR003029">
    <property type="entry name" value="S1_domain"/>
</dbReference>
<dbReference type="PANTHER" id="PTHR10724">
    <property type="entry name" value="30S RIBOSOMAL PROTEIN S1"/>
    <property type="match status" value="1"/>
</dbReference>
<evidence type="ECO:0000313" key="3">
    <source>
        <dbReference type="Proteomes" id="UP000284868"/>
    </source>
</evidence>
<dbReference type="PROSITE" id="PS50126">
    <property type="entry name" value="S1"/>
    <property type="match status" value="1"/>
</dbReference>
<feature type="domain" description="S1 motif" evidence="1">
    <location>
        <begin position="643"/>
        <end position="712"/>
    </location>
</feature>
<dbReference type="Proteomes" id="UP000284868">
    <property type="component" value="Unassembled WGS sequence"/>
</dbReference>
<dbReference type="InterPro" id="IPR055179">
    <property type="entry name" value="Tex-like_central_region"/>
</dbReference>
<dbReference type="FunFam" id="1.10.150.310:FF:000002">
    <property type="entry name" value="Putative transcription modulator/accessory protein"/>
    <property type="match status" value="1"/>
</dbReference>
<name>A0A415P2Z5_9FIRM</name>
<dbReference type="Gene3D" id="1.10.150.310">
    <property type="entry name" value="Tex RuvX-like domain-like"/>
    <property type="match status" value="1"/>
</dbReference>
<dbReference type="InterPro" id="IPR041692">
    <property type="entry name" value="HHH_9"/>
</dbReference>
<dbReference type="RefSeq" id="WP_118365861.1">
    <property type="nucleotide sequence ID" value="NZ_QRPK01000073.1"/>
</dbReference>
<dbReference type="InterPro" id="IPR044146">
    <property type="entry name" value="S1_Tex"/>
</dbReference>
<dbReference type="Gene3D" id="3.30.420.140">
    <property type="entry name" value="YqgF/RNase H-like domain"/>
    <property type="match status" value="1"/>
</dbReference>
<dbReference type="CDD" id="cd05685">
    <property type="entry name" value="S1_Tex"/>
    <property type="match status" value="1"/>
</dbReference>
<dbReference type="Pfam" id="PF12836">
    <property type="entry name" value="HHH_3"/>
    <property type="match status" value="1"/>
</dbReference>
<dbReference type="Pfam" id="PF16921">
    <property type="entry name" value="Tex_YqgF"/>
    <property type="match status" value="1"/>
</dbReference>
<dbReference type="Pfam" id="PF00575">
    <property type="entry name" value="S1"/>
    <property type="match status" value="1"/>
</dbReference>
<dbReference type="SUPFAM" id="SSF53098">
    <property type="entry name" value="Ribonuclease H-like"/>
    <property type="match status" value="1"/>
</dbReference>
<accession>A0A415P2Z5</accession>